<reference evidence="2" key="1">
    <citation type="journal article" date="2007" name="Proc. Natl. Acad. Sci. U.S.A.">
        <title>Genome sequencing reveals complex secondary metabolome in the marine actinomycete Salinispora tropica.</title>
        <authorList>
            <person name="Udwary D.W."/>
            <person name="Zeigler L."/>
            <person name="Asolkar R.N."/>
            <person name="Singan V."/>
            <person name="Lapidus A."/>
            <person name="Fenical W."/>
            <person name="Jensen P.R."/>
            <person name="Moore B.S."/>
        </authorList>
    </citation>
    <scope>NUCLEOTIDE SEQUENCE [LARGE SCALE GENOMIC DNA]</scope>
    <source>
        <strain evidence="2">ATCC BAA-916 / DSM 44818 / CNB-440</strain>
    </source>
</reference>
<evidence type="ECO:0000313" key="1">
    <source>
        <dbReference type="EMBL" id="ABP55224.1"/>
    </source>
</evidence>
<keyword evidence="2" id="KW-1185">Reference proteome</keyword>
<gene>
    <name evidence="1" type="ordered locus">Strop_2782</name>
</gene>
<accession>A4X8M4</accession>
<dbReference type="AlphaFoldDB" id="A4X8M4"/>
<organism evidence="1 2">
    <name type="scientific">Salinispora tropica (strain ATCC BAA-916 / DSM 44818 / JCM 13857 / NBRC 105044 / CNB-440)</name>
    <dbReference type="NCBI Taxonomy" id="369723"/>
    <lineage>
        <taxon>Bacteria</taxon>
        <taxon>Bacillati</taxon>
        <taxon>Actinomycetota</taxon>
        <taxon>Actinomycetes</taxon>
        <taxon>Micromonosporales</taxon>
        <taxon>Micromonosporaceae</taxon>
        <taxon>Salinispora</taxon>
    </lineage>
</organism>
<dbReference type="eggNOG" id="COG0346">
    <property type="taxonomic scope" value="Bacteria"/>
</dbReference>
<name>A4X8M4_SALTO</name>
<dbReference type="HOGENOM" id="CLU_107588_0_0_11"/>
<dbReference type="Proteomes" id="UP000000235">
    <property type="component" value="Chromosome"/>
</dbReference>
<proteinExistence type="predicted"/>
<dbReference type="KEGG" id="stp:Strop_2782"/>
<protein>
    <recommendedName>
        <fullName evidence="3">Mycothiol-dependent maleylpyruvate isomerase metal-binding domain-containing protein</fullName>
    </recommendedName>
</protein>
<evidence type="ECO:0008006" key="3">
    <source>
        <dbReference type="Google" id="ProtNLM"/>
    </source>
</evidence>
<sequence>MATHIASSRSVQTAPGRELPIERVLAVRRGGARSGSLLDMPLMDSRHVDQAVAEMVRVLTPFESADWRRRAGTLDWSCWETVAYVARDLVAYAGQLAAPPDSAYLPFDLVVRDGACPRDLLRPVAGAGRLLSAALSASDPSVRALALESDRPERLREALDVTETLVHTHDITEGLGIRWRPSEALCRAVLARLFPDAPQGDPVQVLLWSAGRTDLPGRSRPPGC</sequence>
<dbReference type="EMBL" id="CP000667">
    <property type="protein sequence ID" value="ABP55224.1"/>
    <property type="molecule type" value="Genomic_DNA"/>
</dbReference>
<dbReference type="STRING" id="369723.Strop_2782"/>
<evidence type="ECO:0000313" key="2">
    <source>
        <dbReference type="Proteomes" id="UP000000235"/>
    </source>
</evidence>